<dbReference type="KEGG" id="fas:105266439"/>
<reference evidence="4" key="1">
    <citation type="submission" date="2025-08" db="UniProtKB">
        <authorList>
            <consortium name="RefSeq"/>
        </authorList>
    </citation>
    <scope>IDENTIFICATION</scope>
    <source>
        <strain evidence="4">USDA-PBARC FA_bdor</strain>
        <tissue evidence="4">Whole organism</tissue>
    </source>
</reference>
<dbReference type="InterPro" id="IPR051055">
    <property type="entry name" value="PIF1_helicase"/>
</dbReference>
<dbReference type="InterPro" id="IPR036691">
    <property type="entry name" value="Endo/exonu/phosph_ase_sf"/>
</dbReference>
<evidence type="ECO:0000259" key="1">
    <source>
        <dbReference type="Pfam" id="PF14214"/>
    </source>
</evidence>
<evidence type="ECO:0000313" key="4">
    <source>
        <dbReference type="RefSeq" id="XP_011302899.1"/>
    </source>
</evidence>
<dbReference type="InterPro" id="IPR046700">
    <property type="entry name" value="DUF6570"/>
</dbReference>
<proteinExistence type="predicted"/>
<keyword evidence="3" id="KW-1185">Reference proteome</keyword>
<protein>
    <recommendedName>
        <fullName evidence="5">ATP-dependent DNA helicase</fullName>
    </recommendedName>
</protein>
<evidence type="ECO:0008006" key="5">
    <source>
        <dbReference type="Google" id="ProtNLM"/>
    </source>
</evidence>
<dbReference type="Pfam" id="PF20209">
    <property type="entry name" value="DUF6570"/>
    <property type="match status" value="1"/>
</dbReference>
<evidence type="ECO:0000313" key="3">
    <source>
        <dbReference type="Proteomes" id="UP000694866"/>
    </source>
</evidence>
<dbReference type="Pfam" id="PF14214">
    <property type="entry name" value="Helitron_like_N"/>
    <property type="match status" value="1"/>
</dbReference>
<feature type="domain" description="DUF6570" evidence="2">
    <location>
        <begin position="90"/>
        <end position="217"/>
    </location>
</feature>
<organism evidence="3 4">
    <name type="scientific">Fopius arisanus</name>
    <dbReference type="NCBI Taxonomy" id="64838"/>
    <lineage>
        <taxon>Eukaryota</taxon>
        <taxon>Metazoa</taxon>
        <taxon>Ecdysozoa</taxon>
        <taxon>Arthropoda</taxon>
        <taxon>Hexapoda</taxon>
        <taxon>Insecta</taxon>
        <taxon>Pterygota</taxon>
        <taxon>Neoptera</taxon>
        <taxon>Endopterygota</taxon>
        <taxon>Hymenoptera</taxon>
        <taxon>Apocrita</taxon>
        <taxon>Ichneumonoidea</taxon>
        <taxon>Braconidae</taxon>
        <taxon>Opiinae</taxon>
        <taxon>Fopius</taxon>
    </lineage>
</organism>
<dbReference type="GeneID" id="105266439"/>
<dbReference type="RefSeq" id="XP_011302899.1">
    <property type="nucleotide sequence ID" value="XM_011304597.1"/>
</dbReference>
<name>A0A9R1T485_9HYME</name>
<feature type="domain" description="Helitron helicase-like" evidence="1">
    <location>
        <begin position="357"/>
        <end position="501"/>
    </location>
</feature>
<sequence>MNSSDATISSNNPLPYTDFNANFGGHREFNRKFVQNPFGLVCNICDRLWFKNDLTRLPNHFKRLVSVDFPEADLDNMIICKHCTTSLSYNHIPIFAKSNGFQYPERPDYLPQLDPISERLISPRIPLRKIQRLRHVNTHFEKLIQIINIPVAENNMVHHLPRDMNDVYCTYVDIERTQVRRTNHFTETVNKQDIVTWLQYLATSSLYKTHDITIDESFNDTKSNSKERDNEMIYHQPNRDSVIAEQHTLLWNIDKYLNKNDKEGEDADRRLYDGNAEELSFPCIYFGQPRVFKEGLKVTPSMIISSELTRADRRGVTPDHLLYMAMKIMRLRVRETLNSACSNAEGDTNTVKQQILSEETFDQCLGSNLGFLRCIPNSIWFWKERKRDLLATMRHLGRPTLSLTISANEISWIPLLQLLYKLRNNGKGISEEAASALNYVEKSRLVNDDVVTCVIYFNKLVNVLISLLRGQDDNPFQKYRVIHHFQRIEFQYHRSPCVHILFWLENAPKDPLGADKEAAISLIDQLMSVATREASGHIELQAHKHTSACYKKGAIRTCRFHAPFMPCRSTMILEPSDKTGPEFMRNARHFENIRKNLENCSYSDLATFYKANKIFSDVQYVNILRTGITRPRVFLKREPSEKWHEAFNPFILNVLQGHMNIQFLPDERSCADFVVDYVNRTDRGITELQDKIIEIMDQNSELKLSEIFRRLSGDLLNTVEFTSQEAAWYLLREPISKSSSTIAHIQTVWPSARQAIRRNYDEYGELEIENENFWKESWFVMYEKRPADLETVTLAQFVAHYTRNFSNTAYVKRKTPRIIRYQNYNRFTRLKDYKREMVTLHVPFRNEKRDVLADRKFLELYDKHRQVIRANRKEFESDMDIQAIMDRCNQLCRKEDVIDDEIDVNYLGATSTEHDPFEELYNPRNAAITNSKYSGVNNQFEFMAVDEISSDVDSQENSLDDVSSCEPVFILPEEIEIHPMHGMFRLLTGNDSPFDVFLSGPANCKKIFISRLLMEIYNCHEKSGTCNVYMNLGITDKSEMLVNQSTTYTALSVSFADVLNLSPEASRKYRDLFEYVQVLIIGDNNEMNGLLLSQIDKILKQLTNNSTLHFGGIDIILTGDYKKLPELQWRSIHLVWDELKFFDLTKIISQSNRLFSLLLSKIGRNVDLDEAELQLLESRFFSREEANRVIPDGVHLMLSEEAVDEYNKSIIRSSKDKVISEANDTHISDDKIEQRQSIQSLRDVPLAQAGGLPYEIIFVMNKMYMLIACVDDLPGVQFGFLGKLVHIEHEKDKIKCIWLEFYNMPPNNLSTNINICIYKRKNKISEKAVPIRRHTSKIFANDEKTIIGTRCQFPLVSAWAMTISDSQGSHFNEIVYEYSRGHSQQVLHMALSHISNVTKLYIVTPNNDPTFHQGRKKVSITSLQKSRGIAVEKPMIMAKAIIDFINSRSQLALLSFSCQDLRNSEDVNAIVNMKSKILLLAEMSSEKDEALVMPDFNCTARFKRSGAISGPAAIYQSARDRTRVVTCHMDVYLRQSTCLIVNSSRVGEICAARCNLDNSQTILTVIMYVSANREISQIITFLNEVLLKYTIQGAALLGTDFDKIPIILSGDFNIDFDSPEAQPLVQFLDTEFNLKLTRDATSTSVKSRSIINSVFSRYLEKLQLTTYVSYFSYDRPSDSTHETFQEMDIL</sequence>
<dbReference type="Proteomes" id="UP000694866">
    <property type="component" value="Unplaced"/>
</dbReference>
<dbReference type="PANTHER" id="PTHR47642:SF5">
    <property type="entry name" value="ATP-DEPENDENT DNA HELICASE"/>
    <property type="match status" value="1"/>
</dbReference>
<accession>A0A9R1T485</accession>
<dbReference type="SUPFAM" id="SSF56219">
    <property type="entry name" value="DNase I-like"/>
    <property type="match status" value="1"/>
</dbReference>
<evidence type="ECO:0000259" key="2">
    <source>
        <dbReference type="Pfam" id="PF20209"/>
    </source>
</evidence>
<dbReference type="OrthoDB" id="7699899at2759"/>
<gene>
    <name evidence="4" type="primary">LOC105266439</name>
</gene>
<dbReference type="PANTHER" id="PTHR47642">
    <property type="entry name" value="ATP-DEPENDENT DNA HELICASE"/>
    <property type="match status" value="1"/>
</dbReference>
<dbReference type="InterPro" id="IPR025476">
    <property type="entry name" value="Helitron_helicase-like"/>
</dbReference>